<feature type="signal peptide" evidence="5">
    <location>
        <begin position="1"/>
        <end position="20"/>
    </location>
</feature>
<dbReference type="Pfam" id="PF00496">
    <property type="entry name" value="SBP_bac_5"/>
    <property type="match status" value="1"/>
</dbReference>
<dbReference type="AlphaFoldDB" id="A0A3G2R8D1"/>
<dbReference type="KEGG" id="bacg:D2962_10925"/>
<keyword evidence="3 5" id="KW-0732">Signal</keyword>
<dbReference type="InterPro" id="IPR030678">
    <property type="entry name" value="Peptide/Ni-bd"/>
</dbReference>
<evidence type="ECO:0000256" key="5">
    <source>
        <dbReference type="SAM" id="SignalP"/>
    </source>
</evidence>
<name>A0A3G2R8D1_9FIRM</name>
<dbReference type="Gene3D" id="3.40.190.10">
    <property type="entry name" value="Periplasmic binding protein-like II"/>
    <property type="match status" value="1"/>
</dbReference>
<proteinExistence type="inferred from homology"/>
<dbReference type="RefSeq" id="WP_122014983.1">
    <property type="nucleotide sequence ID" value="NZ_CP033169.1"/>
</dbReference>
<reference evidence="7 8" key="1">
    <citation type="submission" date="2018-10" db="EMBL/GenBank/DDBJ databases">
        <authorList>
            <person name="Zhang X."/>
        </authorList>
    </citation>
    <scope>NUCLEOTIDE SEQUENCE [LARGE SCALE GENOMIC DNA]</scope>
    <source>
        <strain evidence="7 8">SK-G1</strain>
    </source>
</reference>
<evidence type="ECO:0000256" key="1">
    <source>
        <dbReference type="ARBA" id="ARBA00005695"/>
    </source>
</evidence>
<protein>
    <submittedName>
        <fullName evidence="7">ABC transporter substrate-binding protein</fullName>
    </submittedName>
</protein>
<dbReference type="PANTHER" id="PTHR30290:SF9">
    <property type="entry name" value="OLIGOPEPTIDE-BINDING PROTEIN APPA"/>
    <property type="match status" value="1"/>
</dbReference>
<dbReference type="Gene3D" id="3.10.105.10">
    <property type="entry name" value="Dipeptide-binding Protein, Domain 3"/>
    <property type="match status" value="1"/>
</dbReference>
<dbReference type="GO" id="GO:0042597">
    <property type="term" value="C:periplasmic space"/>
    <property type="evidence" value="ECO:0007669"/>
    <property type="project" value="UniProtKB-ARBA"/>
</dbReference>
<feature type="chain" id="PRO_5039046931" evidence="5">
    <location>
        <begin position="21"/>
        <end position="561"/>
    </location>
</feature>
<feature type="region of interest" description="Disordered" evidence="4">
    <location>
        <begin position="25"/>
        <end position="46"/>
    </location>
</feature>
<evidence type="ECO:0000256" key="4">
    <source>
        <dbReference type="SAM" id="MobiDB-lite"/>
    </source>
</evidence>
<evidence type="ECO:0000313" key="7">
    <source>
        <dbReference type="EMBL" id="AYO31047.1"/>
    </source>
</evidence>
<organism evidence="7 8">
    <name type="scientific">Biomaibacter acetigenes</name>
    <dbReference type="NCBI Taxonomy" id="2316383"/>
    <lineage>
        <taxon>Bacteria</taxon>
        <taxon>Bacillati</taxon>
        <taxon>Bacillota</taxon>
        <taxon>Clostridia</taxon>
        <taxon>Thermosediminibacterales</taxon>
        <taxon>Tepidanaerobacteraceae</taxon>
        <taxon>Biomaibacter</taxon>
    </lineage>
</organism>
<sequence length="561" mass="64092">MFKKSLVLLVVLLLVVTTLAGCGQKPAQQSGSEQQQQQPSQQPAAEAPKNILRMAIMSNPPKLDPVFATDTSSSRIIYQIFETLVDYDKDGNVQPLLAESWDISPDKKTYTFHLRKGVHFHKTIEGKPTANGGREVKADDWVWTFNYILSPETKSPRAYFLDMIKGYKDYQDGKTDHIAGISKVDDYTLKIEIDYPFAPFLSILAYNTFNVLPKEDVEKYGKEQFNFHPVGTGPFKFEQWVQDDKIVLSKNEDYWKKDKDGNQLPYLDGLEFRIVTDLAMEWTEFGLGNFDQIEEVDDPYYAEAKTKEGFQERAMLGTYYYGFNLTKAPFKGNKALRQAFNYAIDRKGLIDMVRNGRALPATGVLPPGMMGYDESIQPQYTFDPEKAKALMKEAGYPNGLKVELVYNTSEGHKRIAEALQSQFKNVGIDVSLKNIDWGALLDATDKLEIPFFRMGWVADYPDPDNFLYVLLHSSNIGPKGNYSGFNNKEFDDLTAQARVETDPAKRTELYKKAESIAREEAPWLFIYHYTTHSMVQPYVKNVELPFFGEFSMKYTEVKLEK</sequence>
<accession>A0A3G2R8D1</accession>
<dbReference type="GO" id="GO:1904680">
    <property type="term" value="F:peptide transmembrane transporter activity"/>
    <property type="evidence" value="ECO:0007669"/>
    <property type="project" value="TreeGrafter"/>
</dbReference>
<dbReference type="PANTHER" id="PTHR30290">
    <property type="entry name" value="PERIPLASMIC BINDING COMPONENT OF ABC TRANSPORTER"/>
    <property type="match status" value="1"/>
</dbReference>
<gene>
    <name evidence="7" type="ORF">D2962_10925</name>
</gene>
<evidence type="ECO:0000259" key="6">
    <source>
        <dbReference type="Pfam" id="PF00496"/>
    </source>
</evidence>
<evidence type="ECO:0000256" key="2">
    <source>
        <dbReference type="ARBA" id="ARBA00022448"/>
    </source>
</evidence>
<evidence type="ECO:0000256" key="3">
    <source>
        <dbReference type="ARBA" id="ARBA00022729"/>
    </source>
</evidence>
<keyword evidence="2" id="KW-0813">Transport</keyword>
<evidence type="ECO:0000313" key="8">
    <source>
        <dbReference type="Proteomes" id="UP000280960"/>
    </source>
</evidence>
<dbReference type="Gene3D" id="3.90.76.10">
    <property type="entry name" value="Dipeptide-binding Protein, Domain 1"/>
    <property type="match status" value="1"/>
</dbReference>
<dbReference type="Proteomes" id="UP000280960">
    <property type="component" value="Chromosome"/>
</dbReference>
<dbReference type="GO" id="GO:0015833">
    <property type="term" value="P:peptide transport"/>
    <property type="evidence" value="ECO:0007669"/>
    <property type="project" value="TreeGrafter"/>
</dbReference>
<dbReference type="InterPro" id="IPR039424">
    <property type="entry name" value="SBP_5"/>
</dbReference>
<dbReference type="InterPro" id="IPR000914">
    <property type="entry name" value="SBP_5_dom"/>
</dbReference>
<dbReference type="CDD" id="cd00995">
    <property type="entry name" value="PBP2_NikA_DppA_OppA_like"/>
    <property type="match status" value="1"/>
</dbReference>
<dbReference type="EMBL" id="CP033169">
    <property type="protein sequence ID" value="AYO31047.1"/>
    <property type="molecule type" value="Genomic_DNA"/>
</dbReference>
<dbReference type="GO" id="GO:0043190">
    <property type="term" value="C:ATP-binding cassette (ABC) transporter complex"/>
    <property type="evidence" value="ECO:0007669"/>
    <property type="project" value="InterPro"/>
</dbReference>
<dbReference type="SUPFAM" id="SSF53850">
    <property type="entry name" value="Periplasmic binding protein-like II"/>
    <property type="match status" value="1"/>
</dbReference>
<keyword evidence="8" id="KW-1185">Reference proteome</keyword>
<comment type="similarity">
    <text evidence="1">Belongs to the bacterial solute-binding protein 5 family.</text>
</comment>
<dbReference type="PROSITE" id="PS51257">
    <property type="entry name" value="PROKAR_LIPOPROTEIN"/>
    <property type="match status" value="1"/>
</dbReference>
<feature type="domain" description="Solute-binding protein family 5" evidence="6">
    <location>
        <begin position="92"/>
        <end position="476"/>
    </location>
</feature>
<dbReference type="PIRSF" id="PIRSF002741">
    <property type="entry name" value="MppA"/>
    <property type="match status" value="1"/>
</dbReference>